<protein>
    <submittedName>
        <fullName evidence="2">Putative ovule protein</fullName>
    </submittedName>
</protein>
<sequence length="65" mass="7549">LFLSCKICSTSLVSCYVFSIVFLFFVLGFTALEPRVFRKQLIYLHEVVVRFPYTLPFPNPMCGIH</sequence>
<evidence type="ECO:0000256" key="1">
    <source>
        <dbReference type="SAM" id="Phobius"/>
    </source>
</evidence>
<keyword evidence="1" id="KW-1133">Transmembrane helix</keyword>
<feature type="transmembrane region" description="Helical" evidence="1">
    <location>
        <begin position="12"/>
        <end position="32"/>
    </location>
</feature>
<keyword evidence="1" id="KW-0472">Membrane</keyword>
<keyword evidence="1" id="KW-0812">Transmembrane</keyword>
<accession>A0A0V0H4X0</accession>
<proteinExistence type="predicted"/>
<organism evidence="2">
    <name type="scientific">Solanum chacoense</name>
    <name type="common">Chaco potato</name>
    <dbReference type="NCBI Taxonomy" id="4108"/>
    <lineage>
        <taxon>Eukaryota</taxon>
        <taxon>Viridiplantae</taxon>
        <taxon>Streptophyta</taxon>
        <taxon>Embryophyta</taxon>
        <taxon>Tracheophyta</taxon>
        <taxon>Spermatophyta</taxon>
        <taxon>Magnoliopsida</taxon>
        <taxon>eudicotyledons</taxon>
        <taxon>Gunneridae</taxon>
        <taxon>Pentapetalae</taxon>
        <taxon>asterids</taxon>
        <taxon>lamiids</taxon>
        <taxon>Solanales</taxon>
        <taxon>Solanaceae</taxon>
        <taxon>Solanoideae</taxon>
        <taxon>Solaneae</taxon>
        <taxon>Solanum</taxon>
    </lineage>
</organism>
<evidence type="ECO:0000313" key="2">
    <source>
        <dbReference type="EMBL" id="JAP15203.1"/>
    </source>
</evidence>
<dbReference type="AlphaFoldDB" id="A0A0V0H4X0"/>
<dbReference type="EMBL" id="GEDG01025509">
    <property type="protein sequence ID" value="JAP15203.1"/>
    <property type="molecule type" value="Transcribed_RNA"/>
</dbReference>
<reference evidence="2" key="1">
    <citation type="submission" date="2015-12" db="EMBL/GenBank/DDBJ databases">
        <title>Gene expression during late stages of embryo sac development: a critical building block for successful pollen-pistil interactions.</title>
        <authorList>
            <person name="Liu Y."/>
            <person name="Joly V."/>
            <person name="Sabar M."/>
            <person name="Matton D.P."/>
        </authorList>
    </citation>
    <scope>NUCLEOTIDE SEQUENCE</scope>
</reference>
<name>A0A0V0H4X0_SOLCH</name>
<feature type="non-terminal residue" evidence="2">
    <location>
        <position position="1"/>
    </location>
</feature>